<gene>
    <name evidence="2" type="ORF">CEUSTIGMA_g5214.t1</name>
</gene>
<dbReference type="AlphaFoldDB" id="A0A250X3Y1"/>
<comment type="caution">
    <text evidence="2">The sequence shown here is derived from an EMBL/GenBank/DDBJ whole genome shotgun (WGS) entry which is preliminary data.</text>
</comment>
<evidence type="ECO:0000313" key="2">
    <source>
        <dbReference type="EMBL" id="GAX77771.1"/>
    </source>
</evidence>
<evidence type="ECO:0000313" key="3">
    <source>
        <dbReference type="Proteomes" id="UP000232323"/>
    </source>
</evidence>
<proteinExistence type="predicted"/>
<sequence length="103" mass="12359">MVLENVMREGGEESPQEMMKGGERLEDLEDLKKGKKEKEVKVEKVAKGKQTRRKEEMVMVILVGREEEKVVRETEVVVMEEVRGERSQRFWRTWERGRRRRLN</sequence>
<dbReference type="Proteomes" id="UP000232323">
    <property type="component" value="Unassembled WGS sequence"/>
</dbReference>
<evidence type="ECO:0000256" key="1">
    <source>
        <dbReference type="SAM" id="MobiDB-lite"/>
    </source>
</evidence>
<reference evidence="2 3" key="1">
    <citation type="submission" date="2017-08" db="EMBL/GenBank/DDBJ databases">
        <title>Acidophilic green algal genome provides insights into adaptation to an acidic environment.</title>
        <authorList>
            <person name="Hirooka S."/>
            <person name="Hirose Y."/>
            <person name="Kanesaki Y."/>
            <person name="Higuchi S."/>
            <person name="Fujiwara T."/>
            <person name="Onuma R."/>
            <person name="Era A."/>
            <person name="Ohbayashi R."/>
            <person name="Uzuka A."/>
            <person name="Nozaki H."/>
            <person name="Yoshikawa H."/>
            <person name="Miyagishima S.Y."/>
        </authorList>
    </citation>
    <scope>NUCLEOTIDE SEQUENCE [LARGE SCALE GENOMIC DNA]</scope>
    <source>
        <strain evidence="2 3">NIES-2499</strain>
    </source>
</reference>
<name>A0A250X3Y1_9CHLO</name>
<organism evidence="2 3">
    <name type="scientific">Chlamydomonas eustigma</name>
    <dbReference type="NCBI Taxonomy" id="1157962"/>
    <lineage>
        <taxon>Eukaryota</taxon>
        <taxon>Viridiplantae</taxon>
        <taxon>Chlorophyta</taxon>
        <taxon>core chlorophytes</taxon>
        <taxon>Chlorophyceae</taxon>
        <taxon>CS clade</taxon>
        <taxon>Chlamydomonadales</taxon>
        <taxon>Chlamydomonadaceae</taxon>
        <taxon>Chlamydomonas</taxon>
    </lineage>
</organism>
<feature type="compositionally biased region" description="Basic and acidic residues" evidence="1">
    <location>
        <begin position="1"/>
        <end position="11"/>
    </location>
</feature>
<protein>
    <submittedName>
        <fullName evidence="2">Uncharacterized protein</fullName>
    </submittedName>
</protein>
<dbReference type="EMBL" id="BEGY01000027">
    <property type="protein sequence ID" value="GAX77771.1"/>
    <property type="molecule type" value="Genomic_DNA"/>
</dbReference>
<keyword evidence="3" id="KW-1185">Reference proteome</keyword>
<feature type="region of interest" description="Disordered" evidence="1">
    <location>
        <begin position="1"/>
        <end position="22"/>
    </location>
</feature>
<accession>A0A250X3Y1</accession>